<organism evidence="2 3">
    <name type="scientific">Panacagrimonas perspica</name>
    <dbReference type="NCBI Taxonomy" id="381431"/>
    <lineage>
        <taxon>Bacteria</taxon>
        <taxon>Pseudomonadati</taxon>
        <taxon>Pseudomonadota</taxon>
        <taxon>Gammaproteobacteria</taxon>
        <taxon>Nevskiales</taxon>
        <taxon>Nevskiaceae</taxon>
        <taxon>Panacagrimonas</taxon>
    </lineage>
</organism>
<proteinExistence type="predicted"/>
<keyword evidence="3" id="KW-1185">Reference proteome</keyword>
<sequence>MSSTENIDLALRRLEERTVDYPDFIETAAQLRARCELAISGTVILLTGVGGLGVNRIARFAKSELQKGAERYNPYMVCEVDAKPPTEGRFGWRTFFVEGLKSLGEPALGQRKRATESASGRTEFNGNANFRSLDDYRDDFSSALRKRETRVLIVTDAHFMLRTLRPKEYHHAFALLNKIVNARNGGPQVVVLSGSPVIRDMLGSNENPEVTNSSIDQAAVLIDVKAIDSSTSQGKASAVAMLKGFQELLGDAAEEKFLADKKVLQQIEMRTLFVPGYIKKALVAALQDVRKMGKDKIAWSDVKKHLPSQQQLKRLREDLEAAELRTNDEARQDDQEKKEESKPDGGGKPNGRRPGERGPASDPVGIE</sequence>
<dbReference type="AlphaFoldDB" id="A0A4R7NZW9"/>
<comment type="caution">
    <text evidence="2">The sequence shown here is derived from an EMBL/GenBank/DDBJ whole genome shotgun (WGS) entry which is preliminary data.</text>
</comment>
<reference evidence="2 3" key="1">
    <citation type="submission" date="2019-03" db="EMBL/GenBank/DDBJ databases">
        <title>Genomic Encyclopedia of Type Strains, Phase IV (KMG-IV): sequencing the most valuable type-strain genomes for metagenomic binning, comparative biology and taxonomic classification.</title>
        <authorList>
            <person name="Goeker M."/>
        </authorList>
    </citation>
    <scope>NUCLEOTIDE SEQUENCE [LARGE SCALE GENOMIC DNA]</scope>
    <source>
        <strain evidence="2 3">DSM 26377</strain>
    </source>
</reference>
<gene>
    <name evidence="2" type="ORF">DFR24_3549</name>
</gene>
<dbReference type="EMBL" id="SOBT01000010">
    <property type="protein sequence ID" value="TDU26522.1"/>
    <property type="molecule type" value="Genomic_DNA"/>
</dbReference>
<dbReference type="OrthoDB" id="14765at2"/>
<feature type="compositionally biased region" description="Basic and acidic residues" evidence="1">
    <location>
        <begin position="318"/>
        <end position="345"/>
    </location>
</feature>
<accession>A0A4R7NZW9</accession>
<protein>
    <recommendedName>
        <fullName evidence="4">AAA ATPase-like protein</fullName>
    </recommendedName>
</protein>
<dbReference type="Proteomes" id="UP000295341">
    <property type="component" value="Unassembled WGS sequence"/>
</dbReference>
<evidence type="ECO:0000313" key="2">
    <source>
        <dbReference type="EMBL" id="TDU26522.1"/>
    </source>
</evidence>
<feature type="region of interest" description="Disordered" evidence="1">
    <location>
        <begin position="318"/>
        <end position="367"/>
    </location>
</feature>
<evidence type="ECO:0000256" key="1">
    <source>
        <dbReference type="SAM" id="MobiDB-lite"/>
    </source>
</evidence>
<dbReference type="RefSeq" id="WP_133882718.1">
    <property type="nucleotide sequence ID" value="NZ_MWIN01000019.1"/>
</dbReference>
<name>A0A4R7NZW9_9GAMM</name>
<evidence type="ECO:0008006" key="4">
    <source>
        <dbReference type="Google" id="ProtNLM"/>
    </source>
</evidence>
<evidence type="ECO:0000313" key="3">
    <source>
        <dbReference type="Proteomes" id="UP000295341"/>
    </source>
</evidence>